<keyword evidence="4" id="KW-0378">Hydrolase</keyword>
<dbReference type="SMART" id="SM00732">
    <property type="entry name" value="YqgFc"/>
    <property type="match status" value="1"/>
</dbReference>
<dbReference type="Gene3D" id="3.30.420.140">
    <property type="entry name" value="YqgF/RNase H-like domain"/>
    <property type="match status" value="1"/>
</dbReference>
<dbReference type="GO" id="GO:0016787">
    <property type="term" value="F:hydrolase activity"/>
    <property type="evidence" value="ECO:0007669"/>
    <property type="project" value="UniProtKB-KW"/>
</dbReference>
<name>A0A9D4VYZ2_PEA</name>
<keyword evidence="2" id="KW-0690">Ribosome biogenesis</keyword>
<keyword evidence="3" id="KW-0540">Nuclease</keyword>
<sequence>MFLKHHIHSISFDNINNHNFYSNNLIVSDDISFFFLLSLLSLMWTPQQLLQPVPPHTLFHSYSPSNLTKIPSFAKLNSTHHSKIRNGVAKTSITLEELPPNALRRKREAEWSGGFSLGLDLGMARTGIALSKGFIVRPLTVLELRGQKLEVQIMNIAEKQEADEFIIGLPRSSDGKETTQSNIVRTVAGRLAVRAAERGWRVYLQDEHGTTTDAIVRMVDMGLSKSNRQKKLDAYAAVMLLERYFSTSGEKTELVLPKNLELQEKLRKGPPKDDDFYSDED</sequence>
<evidence type="ECO:0000256" key="3">
    <source>
        <dbReference type="ARBA" id="ARBA00022722"/>
    </source>
</evidence>
<dbReference type="Gramene" id="Psat07G0635300-T1">
    <property type="protein sequence ID" value="KAI5391504.1"/>
    <property type="gene ID" value="KIW84_076353"/>
</dbReference>
<protein>
    <recommendedName>
        <fullName evidence="6">YqgF/RNase H-like domain-containing protein</fullName>
    </recommendedName>
</protein>
<evidence type="ECO:0000256" key="2">
    <source>
        <dbReference type="ARBA" id="ARBA00022517"/>
    </source>
</evidence>
<proteinExistence type="inferred from homology"/>
<gene>
    <name evidence="7" type="ORF">KIW84_076353</name>
</gene>
<comment type="caution">
    <text evidence="7">The sequence shown here is derived from an EMBL/GenBank/DDBJ whole genome shotgun (WGS) entry which is preliminary data.</text>
</comment>
<accession>A0A9D4VYZ2</accession>
<dbReference type="Pfam" id="PF03652">
    <property type="entry name" value="RuvX"/>
    <property type="match status" value="1"/>
</dbReference>
<evidence type="ECO:0000313" key="8">
    <source>
        <dbReference type="Proteomes" id="UP001058974"/>
    </source>
</evidence>
<dbReference type="PANTHER" id="PTHR33317:SF4">
    <property type="entry name" value="POLYNUCLEOTIDYL TRANSFERASE, RIBONUCLEASE H-LIKE SUPERFAMILY PROTEIN"/>
    <property type="match status" value="1"/>
</dbReference>
<dbReference type="EMBL" id="JAMSHJ010000007">
    <property type="protein sequence ID" value="KAI5391504.1"/>
    <property type="molecule type" value="Genomic_DNA"/>
</dbReference>
<dbReference type="InterPro" id="IPR037027">
    <property type="entry name" value="YqgF/RNaseH-like_dom_sf"/>
</dbReference>
<dbReference type="InterPro" id="IPR012337">
    <property type="entry name" value="RNaseH-like_sf"/>
</dbReference>
<reference evidence="7 8" key="1">
    <citation type="journal article" date="2022" name="Nat. Genet.">
        <title>Improved pea reference genome and pan-genome highlight genomic features and evolutionary characteristics.</title>
        <authorList>
            <person name="Yang T."/>
            <person name="Liu R."/>
            <person name="Luo Y."/>
            <person name="Hu S."/>
            <person name="Wang D."/>
            <person name="Wang C."/>
            <person name="Pandey M.K."/>
            <person name="Ge S."/>
            <person name="Xu Q."/>
            <person name="Li N."/>
            <person name="Li G."/>
            <person name="Huang Y."/>
            <person name="Saxena R.K."/>
            <person name="Ji Y."/>
            <person name="Li M."/>
            <person name="Yan X."/>
            <person name="He Y."/>
            <person name="Liu Y."/>
            <person name="Wang X."/>
            <person name="Xiang C."/>
            <person name="Varshney R.K."/>
            <person name="Ding H."/>
            <person name="Gao S."/>
            <person name="Zong X."/>
        </authorList>
    </citation>
    <scope>NUCLEOTIDE SEQUENCE [LARGE SCALE GENOMIC DNA]</scope>
    <source>
        <strain evidence="7 8">cv. Zhongwan 6</strain>
    </source>
</reference>
<dbReference type="HAMAP" id="MF_00651">
    <property type="entry name" value="Nuclease_YqgF"/>
    <property type="match status" value="1"/>
</dbReference>
<dbReference type="GO" id="GO:0004518">
    <property type="term" value="F:nuclease activity"/>
    <property type="evidence" value="ECO:0007669"/>
    <property type="project" value="UniProtKB-KW"/>
</dbReference>
<feature type="region of interest" description="Disordered" evidence="5">
    <location>
        <begin position="261"/>
        <end position="281"/>
    </location>
</feature>
<dbReference type="CDD" id="cd16964">
    <property type="entry name" value="YqgF"/>
    <property type="match status" value="1"/>
</dbReference>
<feature type="compositionally biased region" description="Basic and acidic residues" evidence="5">
    <location>
        <begin position="261"/>
        <end position="275"/>
    </location>
</feature>
<dbReference type="NCBIfam" id="TIGR00250">
    <property type="entry name" value="RNAse_H_YqgF"/>
    <property type="match status" value="1"/>
</dbReference>
<evidence type="ECO:0000256" key="5">
    <source>
        <dbReference type="SAM" id="MobiDB-lite"/>
    </source>
</evidence>
<keyword evidence="8" id="KW-1185">Reference proteome</keyword>
<dbReference type="PANTHER" id="PTHR33317">
    <property type="entry name" value="POLYNUCLEOTIDYL TRANSFERASE, RIBONUCLEASE H-LIKE SUPERFAMILY PROTEIN"/>
    <property type="match status" value="1"/>
</dbReference>
<evidence type="ECO:0000313" key="7">
    <source>
        <dbReference type="EMBL" id="KAI5391504.1"/>
    </source>
</evidence>
<dbReference type="AlphaFoldDB" id="A0A9D4VYZ2"/>
<dbReference type="SUPFAM" id="SSF53098">
    <property type="entry name" value="Ribonuclease H-like"/>
    <property type="match status" value="1"/>
</dbReference>
<dbReference type="FunFam" id="3.30.420.140:FF:000009">
    <property type="entry name" value="Holliday junction resolvase"/>
    <property type="match status" value="1"/>
</dbReference>
<feature type="domain" description="YqgF/RNase H-like" evidence="6">
    <location>
        <begin position="114"/>
        <end position="214"/>
    </location>
</feature>
<keyword evidence="1" id="KW-0963">Cytoplasm</keyword>
<dbReference type="Proteomes" id="UP001058974">
    <property type="component" value="Chromosome 7"/>
</dbReference>
<dbReference type="GO" id="GO:0000967">
    <property type="term" value="P:rRNA 5'-end processing"/>
    <property type="evidence" value="ECO:0007669"/>
    <property type="project" value="TreeGrafter"/>
</dbReference>
<dbReference type="InterPro" id="IPR005227">
    <property type="entry name" value="YqgF"/>
</dbReference>
<organism evidence="7 8">
    <name type="scientific">Pisum sativum</name>
    <name type="common">Garden pea</name>
    <name type="synonym">Lathyrus oleraceus</name>
    <dbReference type="NCBI Taxonomy" id="3888"/>
    <lineage>
        <taxon>Eukaryota</taxon>
        <taxon>Viridiplantae</taxon>
        <taxon>Streptophyta</taxon>
        <taxon>Embryophyta</taxon>
        <taxon>Tracheophyta</taxon>
        <taxon>Spermatophyta</taxon>
        <taxon>Magnoliopsida</taxon>
        <taxon>eudicotyledons</taxon>
        <taxon>Gunneridae</taxon>
        <taxon>Pentapetalae</taxon>
        <taxon>rosids</taxon>
        <taxon>fabids</taxon>
        <taxon>Fabales</taxon>
        <taxon>Fabaceae</taxon>
        <taxon>Papilionoideae</taxon>
        <taxon>50 kb inversion clade</taxon>
        <taxon>NPAAA clade</taxon>
        <taxon>Hologalegina</taxon>
        <taxon>IRL clade</taxon>
        <taxon>Fabeae</taxon>
        <taxon>Lathyrus</taxon>
    </lineage>
</organism>
<dbReference type="InterPro" id="IPR006641">
    <property type="entry name" value="YqgF/RNaseH-like_dom"/>
</dbReference>
<evidence type="ECO:0000256" key="4">
    <source>
        <dbReference type="ARBA" id="ARBA00022801"/>
    </source>
</evidence>
<evidence type="ECO:0000256" key="1">
    <source>
        <dbReference type="ARBA" id="ARBA00022490"/>
    </source>
</evidence>
<evidence type="ECO:0000259" key="6">
    <source>
        <dbReference type="SMART" id="SM00732"/>
    </source>
</evidence>